<dbReference type="EMBL" id="AFIG01000001">
    <property type="protein sequence ID" value="EGL54272.1"/>
    <property type="molecule type" value="Genomic_DNA"/>
</dbReference>
<evidence type="ECO:0000259" key="1">
    <source>
        <dbReference type="SMART" id="SM00901"/>
    </source>
</evidence>
<protein>
    <recommendedName>
        <fullName evidence="1">FRG domain-containing protein</fullName>
    </recommendedName>
</protein>
<proteinExistence type="predicted"/>
<dbReference type="Proteomes" id="UP000003544">
    <property type="component" value="Unassembled WGS sequence"/>
</dbReference>
<comment type="caution">
    <text evidence="2">The sequence shown here is derived from an EMBL/GenBank/DDBJ whole genome shotgun (WGS) entry which is preliminary data.</text>
</comment>
<evidence type="ECO:0000313" key="3">
    <source>
        <dbReference type="Proteomes" id="UP000003544"/>
    </source>
</evidence>
<dbReference type="AlphaFoldDB" id="F5SYV1"/>
<sequence>MITKHIRTWKGFLKAIDEVRSIYSKTIKELDNGKRYERNNLILFRGQANTNWKLETTLERATKKQFHVFDYVFGAIQQSHEIEAFTEKNWKLPTHEELQKDLNDNIDHFKVDIPAYEYLVYLRHHGYPSPLLDWSESPFIAAYFALIERCTEPAAIYCYIERPHGVKGGLGSKPKITLQGPFVRTHKRHFAQKAWYTVATQWDYERERHYFCSHESVFDNQTQRPSIIEQDVLIKIVIPGSLRSEMLKNLNDFNINHFTLFQSEESLIKTLADKRFLQK</sequence>
<keyword evidence="3" id="KW-1185">Reference proteome</keyword>
<feature type="domain" description="FRG" evidence="1">
    <location>
        <begin position="38"/>
        <end position="157"/>
    </location>
</feature>
<dbReference type="InterPro" id="IPR014966">
    <property type="entry name" value="FRG-dom"/>
</dbReference>
<reference evidence="2 3" key="1">
    <citation type="journal article" date="2011" name="J. Bacteriol.">
        <title>Draft genome sequence of Methylophaga aminisulfidivorans MP T.</title>
        <authorList>
            <person name="Han G.H."/>
            <person name="Kim W."/>
            <person name="Chun J."/>
            <person name="Kim S.W."/>
        </authorList>
    </citation>
    <scope>NUCLEOTIDE SEQUENCE [LARGE SCALE GENOMIC DNA]</scope>
    <source>
        <strain evidence="3">MP(T)</strain>
    </source>
</reference>
<gene>
    <name evidence="2" type="ORF">MAMP_00719</name>
</gene>
<evidence type="ECO:0000313" key="2">
    <source>
        <dbReference type="EMBL" id="EGL54272.1"/>
    </source>
</evidence>
<dbReference type="eggNOG" id="ENOG5032SNT">
    <property type="taxonomic scope" value="Bacteria"/>
</dbReference>
<dbReference type="STRING" id="1026882.MAMP_00719"/>
<accession>F5SYV1</accession>
<name>F5SYV1_9GAMM</name>
<dbReference type="Pfam" id="PF08867">
    <property type="entry name" value="FRG"/>
    <property type="match status" value="1"/>
</dbReference>
<organism evidence="2 3">
    <name type="scientific">Methylophaga aminisulfidivorans MP</name>
    <dbReference type="NCBI Taxonomy" id="1026882"/>
    <lineage>
        <taxon>Bacteria</taxon>
        <taxon>Pseudomonadati</taxon>
        <taxon>Pseudomonadota</taxon>
        <taxon>Gammaproteobacteria</taxon>
        <taxon>Thiotrichales</taxon>
        <taxon>Piscirickettsiaceae</taxon>
        <taxon>Methylophaga</taxon>
    </lineage>
</organism>
<dbReference type="SMART" id="SM00901">
    <property type="entry name" value="FRG"/>
    <property type="match status" value="1"/>
</dbReference>